<reference evidence="4 5" key="1">
    <citation type="journal article" date="2013" name="Proc. Natl. Acad. Sci. U.S.A.">
        <title>Fine-scale variation in meiotic recombination in Mimulus inferred from population shotgun sequencing.</title>
        <authorList>
            <person name="Hellsten U."/>
            <person name="Wright K.M."/>
            <person name="Jenkins J."/>
            <person name="Shu S."/>
            <person name="Yuan Y."/>
            <person name="Wessler S.R."/>
            <person name="Schmutz J."/>
            <person name="Willis J.H."/>
            <person name="Rokhsar D.S."/>
        </authorList>
    </citation>
    <scope>NUCLEOTIDE SEQUENCE [LARGE SCALE GENOMIC DNA]</scope>
    <source>
        <strain evidence="5">cv. DUN x IM62</strain>
    </source>
</reference>
<sequence length="321" mass="37496">MDNNKNTNEKNTNKDVISNLPDHILHEFLVRMPLRNAVRTSVLSREWRDKWKYIQELVLNKDSGFFYRYHDHQFRIYQLLFNHRAQIRKFSLAVPPFMRLSTIDLLILCLSRNHLVCDFTLAPYVMDNYIMPSHFYAFRKLAVVRLSRCTLISPPQFQGFSTLVKIEFQEVQFLPGAFERFISRCPCLESLYLSSKTINMDSLEVAGPSLRIFACHGFVKTIHFKSCPVLAQLWQKGWDANVLEMIQEQETPNPYLNQLKKIELHCYSGTFHQTALLKYLLTSATGLEYMVIVPASNYKPSVDLRVQTMEYPWASPAARLI</sequence>
<dbReference type="Proteomes" id="UP000030748">
    <property type="component" value="Unassembled WGS sequence"/>
</dbReference>
<dbReference type="EMBL" id="KI630171">
    <property type="protein sequence ID" value="EYU46186.1"/>
    <property type="molecule type" value="Genomic_DNA"/>
</dbReference>
<dbReference type="SUPFAM" id="SSF52047">
    <property type="entry name" value="RNI-like"/>
    <property type="match status" value="1"/>
</dbReference>
<dbReference type="eggNOG" id="ENOG502R564">
    <property type="taxonomic scope" value="Eukaryota"/>
</dbReference>
<dbReference type="InterPro" id="IPR055411">
    <property type="entry name" value="LRR_FXL15/At3g58940/PEG3-like"/>
</dbReference>
<evidence type="ECO:0000259" key="3">
    <source>
        <dbReference type="Pfam" id="PF24758"/>
    </source>
</evidence>
<organism evidence="4 5">
    <name type="scientific">Erythranthe guttata</name>
    <name type="common">Yellow monkey flower</name>
    <name type="synonym">Mimulus guttatus</name>
    <dbReference type="NCBI Taxonomy" id="4155"/>
    <lineage>
        <taxon>Eukaryota</taxon>
        <taxon>Viridiplantae</taxon>
        <taxon>Streptophyta</taxon>
        <taxon>Embryophyta</taxon>
        <taxon>Tracheophyta</taxon>
        <taxon>Spermatophyta</taxon>
        <taxon>Magnoliopsida</taxon>
        <taxon>eudicotyledons</taxon>
        <taxon>Gunneridae</taxon>
        <taxon>Pentapetalae</taxon>
        <taxon>asterids</taxon>
        <taxon>lamiids</taxon>
        <taxon>Lamiales</taxon>
        <taxon>Phrymaceae</taxon>
        <taxon>Erythranthe</taxon>
    </lineage>
</organism>
<dbReference type="Pfam" id="PF00646">
    <property type="entry name" value="F-box"/>
    <property type="match status" value="1"/>
</dbReference>
<feature type="non-terminal residue" evidence="4">
    <location>
        <position position="321"/>
    </location>
</feature>
<protein>
    <recommendedName>
        <fullName evidence="6">F-box domain-containing protein</fullName>
    </recommendedName>
</protein>
<dbReference type="Pfam" id="PF08387">
    <property type="entry name" value="FBD"/>
    <property type="match status" value="1"/>
</dbReference>
<proteinExistence type="predicted"/>
<dbReference type="Gene3D" id="3.80.10.10">
    <property type="entry name" value="Ribonuclease Inhibitor"/>
    <property type="match status" value="1"/>
</dbReference>
<dbReference type="InterPro" id="IPR036047">
    <property type="entry name" value="F-box-like_dom_sf"/>
</dbReference>
<feature type="domain" description="F-box/LRR-repeat protein 15/At3g58940/PEG3-like LRR" evidence="3">
    <location>
        <begin position="128"/>
        <end position="235"/>
    </location>
</feature>
<dbReference type="PANTHER" id="PTHR31639">
    <property type="entry name" value="F-BOX PROTEIN-LIKE"/>
    <property type="match status" value="1"/>
</dbReference>
<evidence type="ECO:0000259" key="1">
    <source>
        <dbReference type="Pfam" id="PF00646"/>
    </source>
</evidence>
<dbReference type="PANTHER" id="PTHR31639:SF237">
    <property type="entry name" value="F-BOX DOMAIN-CONTAINING PROTEIN"/>
    <property type="match status" value="1"/>
</dbReference>
<evidence type="ECO:0008006" key="6">
    <source>
        <dbReference type="Google" id="ProtNLM"/>
    </source>
</evidence>
<dbReference type="InterPro" id="IPR006566">
    <property type="entry name" value="FBD"/>
</dbReference>
<evidence type="ECO:0000313" key="4">
    <source>
        <dbReference type="EMBL" id="EYU46186.1"/>
    </source>
</evidence>
<feature type="domain" description="F-box" evidence="1">
    <location>
        <begin position="17"/>
        <end position="52"/>
    </location>
</feature>
<keyword evidence="5" id="KW-1185">Reference proteome</keyword>
<accession>A0A022S1R2</accession>
<name>A0A022S1R2_ERYGU</name>
<dbReference type="STRING" id="4155.A0A022S1R2"/>
<dbReference type="InterPro" id="IPR001810">
    <property type="entry name" value="F-box_dom"/>
</dbReference>
<dbReference type="AlphaFoldDB" id="A0A022S1R2"/>
<gene>
    <name evidence="4" type="ORF">MIMGU_mgv1a021186mg</name>
</gene>
<dbReference type="SUPFAM" id="SSF81383">
    <property type="entry name" value="F-box domain"/>
    <property type="match status" value="1"/>
</dbReference>
<feature type="domain" description="FBD" evidence="2">
    <location>
        <begin position="252"/>
        <end position="292"/>
    </location>
</feature>
<evidence type="ECO:0000259" key="2">
    <source>
        <dbReference type="Pfam" id="PF08387"/>
    </source>
</evidence>
<dbReference type="InterPro" id="IPR032675">
    <property type="entry name" value="LRR_dom_sf"/>
</dbReference>
<dbReference type="Pfam" id="PF24758">
    <property type="entry name" value="LRR_At5g56370"/>
    <property type="match status" value="1"/>
</dbReference>
<evidence type="ECO:0000313" key="5">
    <source>
        <dbReference type="Proteomes" id="UP000030748"/>
    </source>
</evidence>